<name>A0ABD3P162_9STRA</name>
<dbReference type="Pfam" id="PF00854">
    <property type="entry name" value="PTR2"/>
    <property type="match status" value="2"/>
</dbReference>
<feature type="region of interest" description="Disordered" evidence="6">
    <location>
        <begin position="529"/>
        <end position="557"/>
    </location>
</feature>
<dbReference type="FunFam" id="1.20.1250.20:FF:000782">
    <property type="entry name" value="Proton-dependent oligopeptide transport family protein"/>
    <property type="match status" value="1"/>
</dbReference>
<evidence type="ECO:0000256" key="7">
    <source>
        <dbReference type="SAM" id="Phobius"/>
    </source>
</evidence>
<dbReference type="Gene3D" id="1.20.1250.20">
    <property type="entry name" value="MFS general substrate transporter like domains"/>
    <property type="match status" value="1"/>
</dbReference>
<reference evidence="8 9" key="1">
    <citation type="submission" date="2024-10" db="EMBL/GenBank/DDBJ databases">
        <title>Updated reference genomes for cyclostephanoid diatoms.</title>
        <authorList>
            <person name="Roberts W.R."/>
            <person name="Alverson A.J."/>
        </authorList>
    </citation>
    <scope>NUCLEOTIDE SEQUENCE [LARGE SCALE GENOMIC DNA]</scope>
    <source>
        <strain evidence="8 9">AJA010-31</strain>
    </source>
</reference>
<protein>
    <submittedName>
        <fullName evidence="8">Uncharacterized protein</fullName>
    </submittedName>
</protein>
<keyword evidence="9" id="KW-1185">Reference proteome</keyword>
<keyword evidence="5 7" id="KW-0472">Membrane</keyword>
<evidence type="ECO:0000313" key="9">
    <source>
        <dbReference type="Proteomes" id="UP001530400"/>
    </source>
</evidence>
<dbReference type="GO" id="GO:0016020">
    <property type="term" value="C:membrane"/>
    <property type="evidence" value="ECO:0007669"/>
    <property type="project" value="UniProtKB-SubCell"/>
</dbReference>
<keyword evidence="3 7" id="KW-0812">Transmembrane</keyword>
<feature type="transmembrane region" description="Helical" evidence="7">
    <location>
        <begin position="495"/>
        <end position="515"/>
    </location>
</feature>
<evidence type="ECO:0000256" key="6">
    <source>
        <dbReference type="SAM" id="MobiDB-lite"/>
    </source>
</evidence>
<evidence type="ECO:0000256" key="5">
    <source>
        <dbReference type="ARBA" id="ARBA00023136"/>
    </source>
</evidence>
<dbReference type="PANTHER" id="PTHR11654">
    <property type="entry name" value="OLIGOPEPTIDE TRANSPORTER-RELATED"/>
    <property type="match status" value="1"/>
</dbReference>
<feature type="transmembrane region" description="Helical" evidence="7">
    <location>
        <begin position="178"/>
        <end position="199"/>
    </location>
</feature>
<feature type="transmembrane region" description="Helical" evidence="7">
    <location>
        <begin position="344"/>
        <end position="362"/>
    </location>
</feature>
<feature type="transmembrane region" description="Helical" evidence="7">
    <location>
        <begin position="112"/>
        <end position="135"/>
    </location>
</feature>
<feature type="transmembrane region" description="Helical" evidence="7">
    <location>
        <begin position="63"/>
        <end position="85"/>
    </location>
</feature>
<dbReference type="InterPro" id="IPR000109">
    <property type="entry name" value="POT_fam"/>
</dbReference>
<keyword evidence="4 7" id="KW-1133">Transmembrane helix</keyword>
<comment type="subcellular location">
    <subcellularLocation>
        <location evidence="1">Membrane</location>
        <topology evidence="1">Multi-pass membrane protein</topology>
    </subcellularLocation>
</comment>
<dbReference type="InterPro" id="IPR036259">
    <property type="entry name" value="MFS_trans_sf"/>
</dbReference>
<dbReference type="Proteomes" id="UP001530400">
    <property type="component" value="Unassembled WGS sequence"/>
</dbReference>
<accession>A0ABD3P162</accession>
<comment type="similarity">
    <text evidence="2">Belongs to the major facilitator superfamily. Proton-dependent oligopeptide transporter (POT/PTR) (TC 2.A.17) family.</text>
</comment>
<gene>
    <name evidence="8" type="ORF">ACHAWO_001909</name>
</gene>
<proteinExistence type="inferred from homology"/>
<evidence type="ECO:0000256" key="4">
    <source>
        <dbReference type="ARBA" id="ARBA00022989"/>
    </source>
</evidence>
<feature type="transmembrane region" description="Helical" evidence="7">
    <location>
        <begin position="374"/>
        <end position="395"/>
    </location>
</feature>
<feature type="transmembrane region" description="Helical" evidence="7">
    <location>
        <begin position="250"/>
        <end position="269"/>
    </location>
</feature>
<feature type="transmembrane region" description="Helical" evidence="7">
    <location>
        <begin position="446"/>
        <end position="467"/>
    </location>
</feature>
<evidence type="ECO:0000256" key="3">
    <source>
        <dbReference type="ARBA" id="ARBA00022692"/>
    </source>
</evidence>
<comment type="caution">
    <text evidence="8">The sequence shown here is derived from an EMBL/GenBank/DDBJ whole genome shotgun (WGS) entry which is preliminary data.</text>
</comment>
<organism evidence="8 9">
    <name type="scientific">Cyclotella atomus</name>
    <dbReference type="NCBI Taxonomy" id="382360"/>
    <lineage>
        <taxon>Eukaryota</taxon>
        <taxon>Sar</taxon>
        <taxon>Stramenopiles</taxon>
        <taxon>Ochrophyta</taxon>
        <taxon>Bacillariophyta</taxon>
        <taxon>Coscinodiscophyceae</taxon>
        <taxon>Thalassiosirophycidae</taxon>
        <taxon>Stephanodiscales</taxon>
        <taxon>Stephanodiscaceae</taxon>
        <taxon>Cyclotella</taxon>
    </lineage>
</organism>
<evidence type="ECO:0000256" key="2">
    <source>
        <dbReference type="ARBA" id="ARBA00005982"/>
    </source>
</evidence>
<sequence>MSTNKEIELDKLASALSDELPGDVSTHEQLSQVPEECLSSNPNRPLLHTDANGNSYTYSLNPLYYSVFLILVLELLERFSFYGLYMSQTNYLTGSYDENWNADMSSMEAASLVSLSTAVAYTVPFLGGILADGYLGDYKTILLGTVAFYLPGLFLISSSTAPNWWLGKDEFNVKAYKMALLFFWPIGTGIVKSVVNVFGARQYHPVLQRSMIESFYVRFYMVINVGAVAGCIVIPVVARSSITVAYTIPFLLLLVAVTFFMMGSSRYVIVAPGESNPELHVNAGSAEDLNAKASFVDVAKICMLIVPFNIAYSQCPTTFMVQGSVMKPFLGFIEAPNLDILDSVSVLVCGYFVSTYIYPYLASKNIKIPTGIKFALGSGFGVLAILWSLLVEQMIHSEYARSGQMINVLWQSPSYILIGAGEIFSISTAYEVAFTASPPNKKAFACAFNLFCIGGIPNMLSLCLYRLCEQWFQNSSGVGNIRLIKDYAEAHVANYFLVLLGIVLFGVAVNLIPSVSTWIASVERRAAEASMANTPKPTPKSTPKTRQRAASKESEPLLAARKHKKYLEQAKGPDLYRANTMKAEFAKKSQKK</sequence>
<feature type="transmembrane region" description="Helical" evidence="7">
    <location>
        <begin position="141"/>
        <end position="166"/>
    </location>
</feature>
<dbReference type="SUPFAM" id="SSF103473">
    <property type="entry name" value="MFS general substrate transporter"/>
    <property type="match status" value="1"/>
</dbReference>
<evidence type="ECO:0000313" key="8">
    <source>
        <dbReference type="EMBL" id="KAL3781633.1"/>
    </source>
</evidence>
<dbReference type="EMBL" id="JALLPJ020000836">
    <property type="protein sequence ID" value="KAL3781633.1"/>
    <property type="molecule type" value="Genomic_DNA"/>
</dbReference>
<feature type="transmembrane region" description="Helical" evidence="7">
    <location>
        <begin position="219"/>
        <end position="238"/>
    </location>
</feature>
<evidence type="ECO:0000256" key="1">
    <source>
        <dbReference type="ARBA" id="ARBA00004141"/>
    </source>
</evidence>
<dbReference type="AlphaFoldDB" id="A0ABD3P162"/>